<organism evidence="1">
    <name type="scientific">Anguilla anguilla</name>
    <name type="common">European freshwater eel</name>
    <name type="synonym">Muraena anguilla</name>
    <dbReference type="NCBI Taxonomy" id="7936"/>
    <lineage>
        <taxon>Eukaryota</taxon>
        <taxon>Metazoa</taxon>
        <taxon>Chordata</taxon>
        <taxon>Craniata</taxon>
        <taxon>Vertebrata</taxon>
        <taxon>Euteleostomi</taxon>
        <taxon>Actinopterygii</taxon>
        <taxon>Neopterygii</taxon>
        <taxon>Teleostei</taxon>
        <taxon>Anguilliformes</taxon>
        <taxon>Anguillidae</taxon>
        <taxon>Anguilla</taxon>
    </lineage>
</organism>
<sequence length="67" mass="7648">MQFSQTVGLAELFDYRTKFHLISHFTPVGECILLLAVTNQKQMYSNSTCKCVLHNHENSRTMVTVGK</sequence>
<reference evidence="1" key="1">
    <citation type="submission" date="2014-11" db="EMBL/GenBank/DDBJ databases">
        <authorList>
            <person name="Amaro Gonzalez C."/>
        </authorList>
    </citation>
    <scope>NUCLEOTIDE SEQUENCE</scope>
</reference>
<proteinExistence type="predicted"/>
<evidence type="ECO:0000313" key="1">
    <source>
        <dbReference type="EMBL" id="JAH75857.1"/>
    </source>
</evidence>
<accession>A0A0E9VCT0</accession>
<dbReference type="AlphaFoldDB" id="A0A0E9VCT0"/>
<dbReference type="EMBL" id="GBXM01032720">
    <property type="protein sequence ID" value="JAH75857.1"/>
    <property type="molecule type" value="Transcribed_RNA"/>
</dbReference>
<protein>
    <submittedName>
        <fullName evidence="1">Uncharacterized protein</fullName>
    </submittedName>
</protein>
<name>A0A0E9VCT0_ANGAN</name>
<reference evidence="1" key="2">
    <citation type="journal article" date="2015" name="Fish Shellfish Immunol.">
        <title>Early steps in the European eel (Anguilla anguilla)-Vibrio vulnificus interaction in the gills: Role of the RtxA13 toxin.</title>
        <authorList>
            <person name="Callol A."/>
            <person name="Pajuelo D."/>
            <person name="Ebbesson L."/>
            <person name="Teles M."/>
            <person name="MacKenzie S."/>
            <person name="Amaro C."/>
        </authorList>
    </citation>
    <scope>NUCLEOTIDE SEQUENCE</scope>
</reference>